<keyword evidence="1" id="KW-0472">Membrane</keyword>
<evidence type="ECO:0000313" key="2">
    <source>
        <dbReference type="EMBL" id="BBO66386.1"/>
    </source>
</evidence>
<dbReference type="Proteomes" id="UP000427906">
    <property type="component" value="Chromosome"/>
</dbReference>
<proteinExistence type="predicted"/>
<organism evidence="2 3">
    <name type="scientific">Desulfosarcina alkanivorans</name>
    <dbReference type="NCBI Taxonomy" id="571177"/>
    <lineage>
        <taxon>Bacteria</taxon>
        <taxon>Pseudomonadati</taxon>
        <taxon>Thermodesulfobacteriota</taxon>
        <taxon>Desulfobacteria</taxon>
        <taxon>Desulfobacterales</taxon>
        <taxon>Desulfosarcinaceae</taxon>
        <taxon>Desulfosarcina</taxon>
    </lineage>
</organism>
<accession>A0A5K7YBT1</accession>
<dbReference type="EMBL" id="AP021874">
    <property type="protein sequence ID" value="BBO66386.1"/>
    <property type="molecule type" value="Genomic_DNA"/>
</dbReference>
<keyword evidence="3" id="KW-1185">Reference proteome</keyword>
<protein>
    <submittedName>
        <fullName evidence="2">Uncharacterized protein</fullName>
    </submittedName>
</protein>
<dbReference type="KEGG" id="dalk:DSCA_03160"/>
<reference evidence="2 3" key="1">
    <citation type="submission" date="2019-11" db="EMBL/GenBank/DDBJ databases">
        <title>Comparative genomics of hydrocarbon-degrading Desulfosarcina strains.</title>
        <authorList>
            <person name="Watanabe M."/>
            <person name="Kojima H."/>
            <person name="Fukui M."/>
        </authorList>
    </citation>
    <scope>NUCLEOTIDE SEQUENCE [LARGE SCALE GENOMIC DNA]</scope>
    <source>
        <strain evidence="2 3">PL12</strain>
    </source>
</reference>
<dbReference type="AlphaFoldDB" id="A0A5K7YBT1"/>
<feature type="transmembrane region" description="Helical" evidence="1">
    <location>
        <begin position="87"/>
        <end position="106"/>
    </location>
</feature>
<dbReference type="OrthoDB" id="5417102at2"/>
<gene>
    <name evidence="2" type="ORF">DSCA_03160</name>
</gene>
<name>A0A5K7YBT1_9BACT</name>
<keyword evidence="1" id="KW-0812">Transmembrane</keyword>
<feature type="transmembrane region" description="Helical" evidence="1">
    <location>
        <begin position="113"/>
        <end position="133"/>
    </location>
</feature>
<keyword evidence="1" id="KW-1133">Transmembrane helix</keyword>
<evidence type="ECO:0000313" key="3">
    <source>
        <dbReference type="Proteomes" id="UP000427906"/>
    </source>
</evidence>
<sequence length="164" mass="18688">MGINICALQEKRLVDRLHSLKVKGEVIEKRRMESFGGRPERKIVVVKFKNRIIETNLDDAEFERTEIGEQIWFSPPVPDRDPCNCHLFVWLIVAIIAGALAIWAITTHFHGKTATILSLTAAGWISVIAWARICSHEQGKCLRDLEMEIDFFEADGDDKQGEQK</sequence>
<evidence type="ECO:0000256" key="1">
    <source>
        <dbReference type="SAM" id="Phobius"/>
    </source>
</evidence>